<reference evidence="1 2" key="1">
    <citation type="journal article" date="2015" name="Nature">
        <title>rRNA introns, odd ribosomes, and small enigmatic genomes across a large radiation of phyla.</title>
        <authorList>
            <person name="Brown C.T."/>
            <person name="Hug L.A."/>
            <person name="Thomas B.C."/>
            <person name="Sharon I."/>
            <person name="Castelle C.J."/>
            <person name="Singh A."/>
            <person name="Wilkins M.J."/>
            <person name="Williams K.H."/>
            <person name="Banfield J.F."/>
        </authorList>
    </citation>
    <scope>NUCLEOTIDE SEQUENCE [LARGE SCALE GENOMIC DNA]</scope>
</reference>
<accession>A0A0G0CNL0</accession>
<dbReference type="Proteomes" id="UP000034816">
    <property type="component" value="Unassembled WGS sequence"/>
</dbReference>
<sequence length="100" mass="11606">NIEISTLAKFEFVDGKPFNLPIYISANADTFTRDSFKLDIQEIRLGLLKLPTWIQEKISDIEEEWLEGVVLENIASFDFNSIRFTNDRVDIQGILLDELR</sequence>
<comment type="caution">
    <text evidence="1">The sequence shown here is derived from an EMBL/GenBank/DDBJ whole genome shotgun (WGS) entry which is preliminary data.</text>
</comment>
<proteinExistence type="predicted"/>
<evidence type="ECO:0000313" key="2">
    <source>
        <dbReference type="Proteomes" id="UP000034816"/>
    </source>
</evidence>
<dbReference type="AlphaFoldDB" id="A0A0G0CNL0"/>
<dbReference type="EMBL" id="LBQH01000011">
    <property type="protein sequence ID" value="KKP77796.1"/>
    <property type="molecule type" value="Genomic_DNA"/>
</dbReference>
<gene>
    <name evidence="1" type="ORF">UR73_C0011G0010</name>
</gene>
<evidence type="ECO:0000313" key="1">
    <source>
        <dbReference type="EMBL" id="KKP77796.1"/>
    </source>
</evidence>
<organism evidence="1 2">
    <name type="scientific">candidate division WS6 bacterium GW2011_GWF1_35_23</name>
    <dbReference type="NCBI Taxonomy" id="1619097"/>
    <lineage>
        <taxon>Bacteria</taxon>
        <taxon>Candidatus Dojkabacteria</taxon>
    </lineage>
</organism>
<protein>
    <submittedName>
        <fullName evidence="1">Uncharacterized protein</fullName>
    </submittedName>
</protein>
<name>A0A0G0CNL0_9BACT</name>
<feature type="non-terminal residue" evidence="1">
    <location>
        <position position="1"/>
    </location>
</feature>